<keyword evidence="11" id="KW-1208">Phospholipid metabolism</keyword>
<evidence type="ECO:0000256" key="12">
    <source>
        <dbReference type="NCBIfam" id="TIGR04265"/>
    </source>
</evidence>
<keyword evidence="8" id="KW-0443">Lipid metabolism</keyword>
<feature type="domain" description="PLD phosphodiesterase" evidence="14">
    <location>
        <begin position="219"/>
        <end position="246"/>
    </location>
</feature>
<protein>
    <recommendedName>
        <fullName evidence="12">Cardiolipin synthase</fullName>
        <ecNumber evidence="12">2.7.8.-</ecNumber>
    </recommendedName>
</protein>
<keyword evidence="7 13" id="KW-1133">Transmembrane helix</keyword>
<reference evidence="15 16" key="1">
    <citation type="submission" date="2018-06" db="EMBL/GenBank/DDBJ databases">
        <authorList>
            <consortium name="Pathogen Informatics"/>
            <person name="Doyle S."/>
        </authorList>
    </citation>
    <scope>NUCLEOTIDE SEQUENCE [LARGE SCALE GENOMIC DNA]</scope>
    <source>
        <strain evidence="15 16">NCTC204</strain>
    </source>
</reference>
<keyword evidence="6" id="KW-0677">Repeat</keyword>
<evidence type="ECO:0000256" key="2">
    <source>
        <dbReference type="ARBA" id="ARBA00022475"/>
    </source>
</evidence>
<name>A0A378AYZ0_KLEPN</name>
<evidence type="ECO:0000256" key="11">
    <source>
        <dbReference type="ARBA" id="ARBA00023264"/>
    </source>
</evidence>
<accession>A0A378AYZ0</accession>
<evidence type="ECO:0000256" key="7">
    <source>
        <dbReference type="ARBA" id="ARBA00022989"/>
    </source>
</evidence>
<dbReference type="SMART" id="SM00155">
    <property type="entry name" value="PLDc"/>
    <property type="match status" value="1"/>
</dbReference>
<dbReference type="PANTHER" id="PTHR21248:SF22">
    <property type="entry name" value="PHOSPHOLIPASE D"/>
    <property type="match status" value="1"/>
</dbReference>
<keyword evidence="4 15" id="KW-0808">Transferase</keyword>
<dbReference type="GO" id="GO:0005886">
    <property type="term" value="C:plasma membrane"/>
    <property type="evidence" value="ECO:0007669"/>
    <property type="project" value="UniProtKB-SubCell"/>
</dbReference>
<proteinExistence type="predicted"/>
<keyword evidence="5 13" id="KW-0812">Transmembrane</keyword>
<keyword evidence="9 13" id="KW-0472">Membrane</keyword>
<dbReference type="EC" id="2.7.8.-" evidence="12"/>
<feature type="transmembrane region" description="Helical" evidence="13">
    <location>
        <begin position="37"/>
        <end position="58"/>
    </location>
</feature>
<evidence type="ECO:0000256" key="4">
    <source>
        <dbReference type="ARBA" id="ARBA00022679"/>
    </source>
</evidence>
<dbReference type="Pfam" id="PF13396">
    <property type="entry name" value="PLDc_N"/>
    <property type="match status" value="1"/>
</dbReference>
<dbReference type="FunFam" id="3.30.870.10:FF:000002">
    <property type="entry name" value="Cardiolipin synthase A"/>
    <property type="match status" value="1"/>
</dbReference>
<dbReference type="SUPFAM" id="SSF56024">
    <property type="entry name" value="Phospholipase D/nuclease"/>
    <property type="match status" value="1"/>
</dbReference>
<evidence type="ECO:0000256" key="5">
    <source>
        <dbReference type="ARBA" id="ARBA00022692"/>
    </source>
</evidence>
<keyword evidence="3" id="KW-0444">Lipid biosynthesis</keyword>
<dbReference type="PANTHER" id="PTHR21248">
    <property type="entry name" value="CARDIOLIPIN SYNTHASE"/>
    <property type="match status" value="1"/>
</dbReference>
<comment type="subcellular location">
    <subcellularLocation>
        <location evidence="1">Cell membrane</location>
        <topology evidence="1">Multi-pass membrane protein</topology>
    </subcellularLocation>
</comment>
<dbReference type="InterPro" id="IPR022924">
    <property type="entry name" value="Cardiolipin_synthase"/>
</dbReference>
<evidence type="ECO:0000256" key="8">
    <source>
        <dbReference type="ARBA" id="ARBA00023098"/>
    </source>
</evidence>
<sequence>MTTFYTVVNWLVILGYWLLIAGVTLRILMKRRAVPSAMAWLLIIYILPLVGIIAYLSFGELHLGKRRAERARAMWPSTAKWLNDLKACKHIFAEDNSPVAESLFKLCERRQGIGGVKGNQLQLLTESDDVMQALIRDIQLARHNIEMVFYIWQPGGMADSVAESLMAAARRGVHCRLMLDSAGSVAFFRSPWAAMMRNAGIEVVEALKVNLMRVFLRRMDLRQHRKMVMIDNYIAYTGSMNMVDPRYFKQDSGVGQWIDLMARMEGPVATSMGIVYSCDWEIETGKRILPPPRTSISCRSKRPADILFTRSPPDRAFRKILFIRLSSPPPMRRKSI</sequence>
<dbReference type="CDD" id="cd09152">
    <property type="entry name" value="PLDc_EcCLS_like_1"/>
    <property type="match status" value="1"/>
</dbReference>
<dbReference type="Gene3D" id="3.30.870.10">
    <property type="entry name" value="Endonuclease Chain A"/>
    <property type="match status" value="1"/>
</dbReference>
<dbReference type="NCBIfam" id="TIGR04265">
    <property type="entry name" value="bac_cardiolipin"/>
    <property type="match status" value="1"/>
</dbReference>
<evidence type="ECO:0000256" key="3">
    <source>
        <dbReference type="ARBA" id="ARBA00022516"/>
    </source>
</evidence>
<keyword evidence="10" id="KW-0594">Phospholipid biosynthesis</keyword>
<evidence type="ECO:0000313" key="15">
    <source>
        <dbReference type="EMBL" id="STV25639.1"/>
    </source>
</evidence>
<evidence type="ECO:0000256" key="9">
    <source>
        <dbReference type="ARBA" id="ARBA00023136"/>
    </source>
</evidence>
<evidence type="ECO:0000256" key="13">
    <source>
        <dbReference type="SAM" id="Phobius"/>
    </source>
</evidence>
<dbReference type="InterPro" id="IPR025202">
    <property type="entry name" value="PLD-like_dom"/>
</dbReference>
<gene>
    <name evidence="15" type="primary">cls_2</name>
    <name evidence="15" type="ORF">NCTC204_04923</name>
</gene>
<dbReference type="GO" id="GO:0032049">
    <property type="term" value="P:cardiolipin biosynthetic process"/>
    <property type="evidence" value="ECO:0007669"/>
    <property type="project" value="UniProtKB-UniRule"/>
</dbReference>
<dbReference type="InterPro" id="IPR001736">
    <property type="entry name" value="PLipase_D/transphosphatidylase"/>
</dbReference>
<dbReference type="Pfam" id="PF13091">
    <property type="entry name" value="PLDc_2"/>
    <property type="match status" value="1"/>
</dbReference>
<feature type="transmembrane region" description="Helical" evidence="13">
    <location>
        <begin position="6"/>
        <end position="25"/>
    </location>
</feature>
<evidence type="ECO:0000256" key="10">
    <source>
        <dbReference type="ARBA" id="ARBA00023209"/>
    </source>
</evidence>
<evidence type="ECO:0000313" key="16">
    <source>
        <dbReference type="Proteomes" id="UP000255192"/>
    </source>
</evidence>
<evidence type="ECO:0000256" key="6">
    <source>
        <dbReference type="ARBA" id="ARBA00022737"/>
    </source>
</evidence>
<keyword evidence="2" id="KW-1003">Cell membrane</keyword>
<dbReference type="GO" id="GO:0008808">
    <property type="term" value="F:cardiolipin synthase activity"/>
    <property type="evidence" value="ECO:0007669"/>
    <property type="project" value="UniProtKB-UniRule"/>
</dbReference>
<dbReference type="Proteomes" id="UP000255192">
    <property type="component" value="Unassembled WGS sequence"/>
</dbReference>
<evidence type="ECO:0000259" key="14">
    <source>
        <dbReference type="PROSITE" id="PS50035"/>
    </source>
</evidence>
<dbReference type="InterPro" id="IPR027379">
    <property type="entry name" value="CLS_N"/>
</dbReference>
<dbReference type="EMBL" id="UGMD01000002">
    <property type="protein sequence ID" value="STV25639.1"/>
    <property type="molecule type" value="Genomic_DNA"/>
</dbReference>
<evidence type="ECO:0000256" key="1">
    <source>
        <dbReference type="ARBA" id="ARBA00004651"/>
    </source>
</evidence>
<organism evidence="15 16">
    <name type="scientific">Klebsiella pneumoniae</name>
    <dbReference type="NCBI Taxonomy" id="573"/>
    <lineage>
        <taxon>Bacteria</taxon>
        <taxon>Pseudomonadati</taxon>
        <taxon>Pseudomonadota</taxon>
        <taxon>Gammaproteobacteria</taxon>
        <taxon>Enterobacterales</taxon>
        <taxon>Enterobacteriaceae</taxon>
        <taxon>Klebsiella/Raoultella group</taxon>
        <taxon>Klebsiella</taxon>
        <taxon>Klebsiella pneumoniae complex</taxon>
    </lineage>
</organism>
<dbReference type="AlphaFoldDB" id="A0A378AYZ0"/>
<dbReference type="PROSITE" id="PS50035">
    <property type="entry name" value="PLD"/>
    <property type="match status" value="1"/>
</dbReference>